<dbReference type="PANTHER" id="PTHR40630">
    <property type="entry name" value="POSSIBLE DNA-BINDING PROTEIN"/>
    <property type="match status" value="1"/>
</dbReference>
<organism evidence="2 3">
    <name type="scientific">Actinoplanes couchii</name>
    <dbReference type="NCBI Taxonomy" id="403638"/>
    <lineage>
        <taxon>Bacteria</taxon>
        <taxon>Bacillati</taxon>
        <taxon>Actinomycetota</taxon>
        <taxon>Actinomycetes</taxon>
        <taxon>Micromonosporales</taxon>
        <taxon>Micromonosporaceae</taxon>
        <taxon>Actinoplanes</taxon>
    </lineage>
</organism>
<feature type="compositionally biased region" description="Basic and acidic residues" evidence="1">
    <location>
        <begin position="79"/>
        <end position="90"/>
    </location>
</feature>
<accession>A0ABQ3X2R9</accession>
<feature type="region of interest" description="Disordered" evidence="1">
    <location>
        <begin position="26"/>
        <end position="110"/>
    </location>
</feature>
<gene>
    <name evidence="2" type="ORF">Aco03nite_011880</name>
</gene>
<dbReference type="Proteomes" id="UP000612282">
    <property type="component" value="Unassembled WGS sequence"/>
</dbReference>
<evidence type="ECO:0008006" key="4">
    <source>
        <dbReference type="Google" id="ProtNLM"/>
    </source>
</evidence>
<evidence type="ECO:0000256" key="1">
    <source>
        <dbReference type="SAM" id="MobiDB-lite"/>
    </source>
</evidence>
<name>A0ABQ3X2R9_9ACTN</name>
<sequence>MTDTGVYGDFHQAVNMTATELRRWLDTSDSKAAGQKKENGRKNAADQKAGEKAEQRGRQGAEQKSDQKTGQKAGQGTEQKSDQKAGKDSQEAGQKGGTGPESTGHASGRKIVTILGKKKTDLTEADEKHMQKVVGYVHRHMAQRPSGDITDTRWRHSLMNWGHDPLKN</sequence>
<dbReference type="Pfam" id="PF11338">
    <property type="entry name" value="DUF3140"/>
    <property type="match status" value="2"/>
</dbReference>
<dbReference type="EMBL" id="BOMG01000023">
    <property type="protein sequence ID" value="GID52784.1"/>
    <property type="molecule type" value="Genomic_DNA"/>
</dbReference>
<keyword evidence="3" id="KW-1185">Reference proteome</keyword>
<evidence type="ECO:0000313" key="3">
    <source>
        <dbReference type="Proteomes" id="UP000612282"/>
    </source>
</evidence>
<proteinExistence type="predicted"/>
<protein>
    <recommendedName>
        <fullName evidence="4">DNA-binding protein</fullName>
    </recommendedName>
</protein>
<dbReference type="PANTHER" id="PTHR40630:SF1">
    <property type="entry name" value="DNA-BINDING PROTEIN"/>
    <property type="match status" value="1"/>
</dbReference>
<reference evidence="2 3" key="1">
    <citation type="submission" date="2021-01" db="EMBL/GenBank/DDBJ databases">
        <title>Whole genome shotgun sequence of Actinoplanes couchii NBRC 106145.</title>
        <authorList>
            <person name="Komaki H."/>
            <person name="Tamura T."/>
        </authorList>
    </citation>
    <scope>NUCLEOTIDE SEQUENCE [LARGE SCALE GENOMIC DNA]</scope>
    <source>
        <strain evidence="2 3">NBRC 106145</strain>
    </source>
</reference>
<dbReference type="InterPro" id="IPR021487">
    <property type="entry name" value="DUF3140"/>
</dbReference>
<evidence type="ECO:0000313" key="2">
    <source>
        <dbReference type="EMBL" id="GID52784.1"/>
    </source>
</evidence>
<comment type="caution">
    <text evidence="2">The sequence shown here is derived from an EMBL/GenBank/DDBJ whole genome shotgun (WGS) entry which is preliminary data.</text>
</comment>
<feature type="compositionally biased region" description="Basic and acidic residues" evidence="1">
    <location>
        <begin position="26"/>
        <end position="69"/>
    </location>
</feature>